<evidence type="ECO:0000313" key="2">
    <source>
        <dbReference type="EMBL" id="GFD56234.1"/>
    </source>
</evidence>
<accession>A0A699XIA3</accession>
<reference evidence="2" key="1">
    <citation type="journal article" date="2019" name="Sci. Rep.">
        <title>Draft genome of Tanacetum cinerariifolium, the natural source of mosquito coil.</title>
        <authorList>
            <person name="Yamashiro T."/>
            <person name="Shiraishi A."/>
            <person name="Satake H."/>
            <person name="Nakayama K."/>
        </authorList>
    </citation>
    <scope>NUCLEOTIDE SEQUENCE</scope>
</reference>
<protein>
    <submittedName>
        <fullName evidence="2">Uncharacterized protein</fullName>
    </submittedName>
</protein>
<feature type="compositionally biased region" description="Low complexity" evidence="1">
    <location>
        <begin position="1"/>
        <end position="10"/>
    </location>
</feature>
<comment type="caution">
    <text evidence="2">The sequence shown here is derived from an EMBL/GenBank/DDBJ whole genome shotgun (WGS) entry which is preliminary data.</text>
</comment>
<feature type="compositionally biased region" description="Low complexity" evidence="1">
    <location>
        <begin position="27"/>
        <end position="36"/>
    </location>
</feature>
<organism evidence="2">
    <name type="scientific">Tanacetum cinerariifolium</name>
    <name type="common">Dalmatian daisy</name>
    <name type="synonym">Chrysanthemum cinerariifolium</name>
    <dbReference type="NCBI Taxonomy" id="118510"/>
    <lineage>
        <taxon>Eukaryota</taxon>
        <taxon>Viridiplantae</taxon>
        <taxon>Streptophyta</taxon>
        <taxon>Embryophyta</taxon>
        <taxon>Tracheophyta</taxon>
        <taxon>Spermatophyta</taxon>
        <taxon>Magnoliopsida</taxon>
        <taxon>eudicotyledons</taxon>
        <taxon>Gunneridae</taxon>
        <taxon>Pentapetalae</taxon>
        <taxon>asterids</taxon>
        <taxon>campanulids</taxon>
        <taxon>Asterales</taxon>
        <taxon>Asteraceae</taxon>
        <taxon>Asteroideae</taxon>
        <taxon>Anthemideae</taxon>
        <taxon>Anthemidinae</taxon>
        <taxon>Tanacetum</taxon>
    </lineage>
</organism>
<sequence length="51" mass="5143">LGAAGSFGRDAASRAARDAGPGCQPLAAPRARPAPRTNAGCLSLRRQQLLA</sequence>
<evidence type="ECO:0000256" key="1">
    <source>
        <dbReference type="SAM" id="MobiDB-lite"/>
    </source>
</evidence>
<dbReference type="AlphaFoldDB" id="A0A699XIA3"/>
<proteinExistence type="predicted"/>
<gene>
    <name evidence="2" type="ORF">Tci_928203</name>
</gene>
<name>A0A699XIA3_TANCI</name>
<dbReference type="EMBL" id="BKCJ011826947">
    <property type="protein sequence ID" value="GFD56234.1"/>
    <property type="molecule type" value="Genomic_DNA"/>
</dbReference>
<feature type="non-terminal residue" evidence="2">
    <location>
        <position position="1"/>
    </location>
</feature>
<feature type="region of interest" description="Disordered" evidence="1">
    <location>
        <begin position="1"/>
        <end position="39"/>
    </location>
</feature>